<reference evidence="6" key="1">
    <citation type="submission" date="2021-01" db="EMBL/GenBank/DDBJ databases">
        <title>Genome sequence of strain Noviherbaspirillum sp. DKR-6.</title>
        <authorList>
            <person name="Chaudhary D.K."/>
        </authorList>
    </citation>
    <scope>NUCLEOTIDE SEQUENCE</scope>
    <source>
        <strain evidence="6">DKR-6</strain>
    </source>
</reference>
<keyword evidence="3" id="KW-1133">Transmembrane helix</keyword>
<dbReference type="SUPFAM" id="SSF111369">
    <property type="entry name" value="HlyD-like secretion proteins"/>
    <property type="match status" value="2"/>
</dbReference>
<keyword evidence="3" id="KW-0812">Transmembrane</keyword>
<dbReference type="Gene3D" id="2.40.30.170">
    <property type="match status" value="1"/>
</dbReference>
<feature type="coiled-coil region" evidence="1">
    <location>
        <begin position="147"/>
        <end position="174"/>
    </location>
</feature>
<dbReference type="Pfam" id="PF25917">
    <property type="entry name" value="BSH_RND"/>
    <property type="match status" value="1"/>
</dbReference>
<evidence type="ECO:0000256" key="3">
    <source>
        <dbReference type="SAM" id="Phobius"/>
    </source>
</evidence>
<dbReference type="Pfam" id="PF25963">
    <property type="entry name" value="Beta-barrel_AAEA"/>
    <property type="match status" value="1"/>
</dbReference>
<accession>A0A934W803</accession>
<feature type="compositionally biased region" description="Low complexity" evidence="2">
    <location>
        <begin position="9"/>
        <end position="23"/>
    </location>
</feature>
<feature type="region of interest" description="Disordered" evidence="2">
    <location>
        <begin position="1"/>
        <end position="39"/>
    </location>
</feature>
<feature type="domain" description="Multidrug resistance protein MdtA-like barrel-sandwich hybrid" evidence="4">
    <location>
        <begin position="86"/>
        <end position="282"/>
    </location>
</feature>
<comment type="caution">
    <text evidence="6">The sequence shown here is derived from an EMBL/GenBank/DDBJ whole genome shotgun (WGS) entry which is preliminary data.</text>
</comment>
<dbReference type="Proteomes" id="UP000622890">
    <property type="component" value="Unassembled WGS sequence"/>
</dbReference>
<organism evidence="6 7">
    <name type="scientific">Noviherbaspirillum pedocola</name>
    <dbReference type="NCBI Taxonomy" id="2801341"/>
    <lineage>
        <taxon>Bacteria</taxon>
        <taxon>Pseudomonadati</taxon>
        <taxon>Pseudomonadota</taxon>
        <taxon>Betaproteobacteria</taxon>
        <taxon>Burkholderiales</taxon>
        <taxon>Oxalobacteraceae</taxon>
        <taxon>Noviherbaspirillum</taxon>
    </lineage>
</organism>
<evidence type="ECO:0000256" key="2">
    <source>
        <dbReference type="SAM" id="MobiDB-lite"/>
    </source>
</evidence>
<name>A0A934W803_9BURK</name>
<feature type="compositionally biased region" description="Basic and acidic residues" evidence="2">
    <location>
        <begin position="24"/>
        <end position="34"/>
    </location>
</feature>
<keyword evidence="7" id="KW-1185">Reference proteome</keyword>
<dbReference type="EMBL" id="JAEPBG010000016">
    <property type="protein sequence ID" value="MBK4738042.1"/>
    <property type="molecule type" value="Genomic_DNA"/>
</dbReference>
<evidence type="ECO:0000256" key="1">
    <source>
        <dbReference type="SAM" id="Coils"/>
    </source>
</evidence>
<sequence>MAESDLPESRSAAASGQQAGAHAEQGRNADDNAPKKPSPLKRRGVRIALLAVALVAIAGGIFWLIHHETVGKYIQGTDDAYIDADMVTVAPKVGGYVEAVLVSSNQEVKAGQPLVKIDPRDYQAQVAQFQAQIDIAKANADALRAGIGEQQSAINEARARLAAAQANAAYALAEEKRYAPLARIGAETNETLSAKRNQAKQAGDQAAMARAALASAEKRIASLHAQIRQAEAQGETASAQLAAAKVSLESAVVTSSIAGRIGDLTVRVGQFVQPGTRMMSVVPVDRLYLTANFKETQIGLMRTGQPAEIKIDALSGIKLRGRVESIAPGTGAQFSLLPPQNATGNFTKIVQRVPVRIAIEASPEIRRVLVPGLSATVKVNTINAKNEKARMEDSQQQRNGDGL</sequence>
<dbReference type="PANTHER" id="PTHR30386">
    <property type="entry name" value="MEMBRANE FUSION SUBUNIT OF EMRAB-TOLC MULTIDRUG EFFLUX PUMP"/>
    <property type="match status" value="1"/>
</dbReference>
<evidence type="ECO:0000313" key="6">
    <source>
        <dbReference type="EMBL" id="MBK4738042.1"/>
    </source>
</evidence>
<dbReference type="InterPro" id="IPR058625">
    <property type="entry name" value="MdtA-like_BSH"/>
</dbReference>
<proteinExistence type="predicted"/>
<keyword evidence="3" id="KW-0472">Membrane</keyword>
<dbReference type="RefSeq" id="WP_200596918.1">
    <property type="nucleotide sequence ID" value="NZ_JAEPBG010000016.1"/>
</dbReference>
<feature type="coiled-coil region" evidence="1">
    <location>
        <begin position="199"/>
        <end position="240"/>
    </location>
</feature>
<dbReference type="AlphaFoldDB" id="A0A934W803"/>
<dbReference type="PANTHER" id="PTHR30386:SF24">
    <property type="entry name" value="MULTIDRUG RESISTANCE EFFLUX PUMP"/>
    <property type="match status" value="1"/>
</dbReference>
<dbReference type="GO" id="GO:0055085">
    <property type="term" value="P:transmembrane transport"/>
    <property type="evidence" value="ECO:0007669"/>
    <property type="project" value="InterPro"/>
</dbReference>
<dbReference type="InterPro" id="IPR058634">
    <property type="entry name" value="AaeA-lik-b-barrel"/>
</dbReference>
<dbReference type="Gene3D" id="2.40.50.100">
    <property type="match status" value="1"/>
</dbReference>
<feature type="domain" description="p-hydroxybenzoic acid efflux pump subunit AaeA-like beta-barrel" evidence="5">
    <location>
        <begin position="287"/>
        <end position="379"/>
    </location>
</feature>
<dbReference type="InterPro" id="IPR050739">
    <property type="entry name" value="MFP"/>
</dbReference>
<keyword evidence="1" id="KW-0175">Coiled coil</keyword>
<evidence type="ECO:0000259" key="5">
    <source>
        <dbReference type="Pfam" id="PF25963"/>
    </source>
</evidence>
<gene>
    <name evidence="6" type="ORF">JJB74_25750</name>
</gene>
<evidence type="ECO:0000259" key="4">
    <source>
        <dbReference type="Pfam" id="PF25917"/>
    </source>
</evidence>
<feature type="transmembrane region" description="Helical" evidence="3">
    <location>
        <begin position="45"/>
        <end position="65"/>
    </location>
</feature>
<protein>
    <submittedName>
        <fullName evidence="6">HlyD family secretion protein</fullName>
    </submittedName>
</protein>
<evidence type="ECO:0000313" key="7">
    <source>
        <dbReference type="Proteomes" id="UP000622890"/>
    </source>
</evidence>